<dbReference type="EMBL" id="JAUTAL010000001">
    <property type="protein sequence ID" value="MDQ1096724.1"/>
    <property type="molecule type" value="Genomic_DNA"/>
</dbReference>
<accession>A0ABU0TI43</accession>
<feature type="chain" id="PRO_5046470872" description="DUF1735 domain-containing protein" evidence="1">
    <location>
        <begin position="25"/>
        <end position="181"/>
    </location>
</feature>
<comment type="caution">
    <text evidence="2">The sequence shown here is derived from an EMBL/GenBank/DDBJ whole genome shotgun (WGS) entry which is preliminary data.</text>
</comment>
<dbReference type="RefSeq" id="WP_307449598.1">
    <property type="nucleotide sequence ID" value="NZ_JAUTAL010000001.1"/>
</dbReference>
<evidence type="ECO:0000256" key="1">
    <source>
        <dbReference type="SAM" id="SignalP"/>
    </source>
</evidence>
<evidence type="ECO:0000313" key="3">
    <source>
        <dbReference type="Proteomes" id="UP001225072"/>
    </source>
</evidence>
<proteinExistence type="predicted"/>
<keyword evidence="1" id="KW-0732">Signal</keyword>
<evidence type="ECO:0000313" key="2">
    <source>
        <dbReference type="EMBL" id="MDQ1096724.1"/>
    </source>
</evidence>
<reference evidence="2 3" key="1">
    <citation type="submission" date="2023-07" db="EMBL/GenBank/DDBJ databases">
        <title>Functional and genomic diversity of the sorghum phyllosphere microbiome.</title>
        <authorList>
            <person name="Shade A."/>
        </authorList>
    </citation>
    <scope>NUCLEOTIDE SEQUENCE [LARGE SCALE GENOMIC DNA]</scope>
    <source>
        <strain evidence="2 3">SORGH_AS_1064</strain>
    </source>
</reference>
<evidence type="ECO:0008006" key="4">
    <source>
        <dbReference type="Google" id="ProtNLM"/>
    </source>
</evidence>
<feature type="signal peptide" evidence="1">
    <location>
        <begin position="1"/>
        <end position="24"/>
    </location>
</feature>
<dbReference type="PROSITE" id="PS51257">
    <property type="entry name" value="PROKAR_LIPOPROTEIN"/>
    <property type="match status" value="1"/>
</dbReference>
<gene>
    <name evidence="2" type="ORF">QE404_001871</name>
</gene>
<name>A0ABU0TI43_9FLAO</name>
<protein>
    <recommendedName>
        <fullName evidence="4">DUF1735 domain-containing protein</fullName>
    </recommendedName>
</protein>
<dbReference type="Proteomes" id="UP001225072">
    <property type="component" value="Unassembled WGS sequence"/>
</dbReference>
<organism evidence="2 3">
    <name type="scientific">Chryseobacterium camelliae</name>
    <dbReference type="NCBI Taxonomy" id="1265445"/>
    <lineage>
        <taxon>Bacteria</taxon>
        <taxon>Pseudomonadati</taxon>
        <taxon>Bacteroidota</taxon>
        <taxon>Flavobacteriia</taxon>
        <taxon>Flavobacteriales</taxon>
        <taxon>Weeksellaceae</taxon>
        <taxon>Chryseobacterium group</taxon>
        <taxon>Chryseobacterium</taxon>
    </lineage>
</organism>
<keyword evidence="3" id="KW-1185">Reference proteome</keyword>
<sequence length="181" mass="20131">MIKKFLTLILPVCFLSLFSLTSCDDLEIPVPFDIPVTVEQTLPFATVQTSSYLRYPEIALNLDVDATIKEKYPKLSINNLKSAKLTGFTIEYISSNLGNKLDIINSAKIYIKAPNLPEVLIGTVENNTNPNQLVINTIDTELIDYLRSKQNSLILEVKGAKSSVDELKVNLKPVFKISLGL</sequence>